<organism evidence="2">
    <name type="scientific">Trepomonas sp. PC1</name>
    <dbReference type="NCBI Taxonomy" id="1076344"/>
    <lineage>
        <taxon>Eukaryota</taxon>
        <taxon>Metamonada</taxon>
        <taxon>Diplomonadida</taxon>
        <taxon>Hexamitidae</taxon>
        <taxon>Hexamitinae</taxon>
        <taxon>Trepomonas</taxon>
    </lineage>
</organism>
<feature type="region of interest" description="Disordered" evidence="1">
    <location>
        <begin position="54"/>
        <end position="77"/>
    </location>
</feature>
<accession>A0A146K1F7</accession>
<gene>
    <name evidence="2" type="ORF">TPC1_31146</name>
</gene>
<sequence>RKKQLDKPDINHKLKQQIQNPKQVIEIQLHKKSNAQLIEEQLQKMPQFNSELEKYTPKSITKTGLKPKSTGGGYTRPKQMQTFKQQYPQTKIIEQKPVNIEEQVVQKLVDQNIEQCKNDQSKESIIEQKKLIPKEIQQQKDEDQQDQKQLNVQSEKPICVHCGEVLQQIFLKHENTKNQLCPNCIELKYKEIQILQLKMINKQKLEKERLENDIKQTKIELTEKTDKQEQIETNQRSVNPDEEISRQAKDNEVQFLKNELMQLKKNQVNSQHNHELDQEQNSLLTIMSKMNSKILKNFPFIIEKRVCSDCGTIIGFQVKTHQGFIVKADELEKSVVDSKQQETKPVPQNFNKVSTEKLLEIDERLAKLQIVKEQNNIESISQIVENQDHFDHYEDGFEELQFGVV</sequence>
<dbReference type="AlphaFoldDB" id="A0A146K1F7"/>
<evidence type="ECO:0000313" key="2">
    <source>
        <dbReference type="EMBL" id="JAP89359.1"/>
    </source>
</evidence>
<name>A0A146K1F7_9EUKA</name>
<evidence type="ECO:0000256" key="1">
    <source>
        <dbReference type="SAM" id="MobiDB-lite"/>
    </source>
</evidence>
<reference evidence="2" key="1">
    <citation type="submission" date="2015-07" db="EMBL/GenBank/DDBJ databases">
        <title>Adaptation to a free-living lifestyle via gene acquisitions in the diplomonad Trepomonas sp. PC1.</title>
        <authorList>
            <person name="Xu F."/>
            <person name="Jerlstrom-Hultqvist J."/>
            <person name="Kolisko M."/>
            <person name="Simpson A.G.B."/>
            <person name="Roger A.J."/>
            <person name="Svard S.G."/>
            <person name="Andersson J.O."/>
        </authorList>
    </citation>
    <scope>NUCLEOTIDE SEQUENCE</scope>
    <source>
        <strain evidence="2">PC1</strain>
    </source>
</reference>
<proteinExistence type="predicted"/>
<protein>
    <submittedName>
        <fullName evidence="2">Uncharacterized protein</fullName>
    </submittedName>
</protein>
<feature type="non-terminal residue" evidence="2">
    <location>
        <position position="1"/>
    </location>
</feature>
<feature type="non-terminal residue" evidence="2">
    <location>
        <position position="405"/>
    </location>
</feature>
<dbReference type="EMBL" id="GDID01007247">
    <property type="protein sequence ID" value="JAP89359.1"/>
    <property type="molecule type" value="Transcribed_RNA"/>
</dbReference>
<feature type="region of interest" description="Disordered" evidence="1">
    <location>
        <begin position="225"/>
        <end position="246"/>
    </location>
</feature>